<proteinExistence type="inferred from homology"/>
<dbReference type="EC" id="5.99.1.4" evidence="1"/>
<evidence type="ECO:0000313" key="5">
    <source>
        <dbReference type="Proteomes" id="UP000199340"/>
    </source>
</evidence>
<name>A0A1G8JEE0_9RHOB</name>
<dbReference type="PANTHER" id="PTHR42943:SF2">
    <property type="entry name" value="GLUTATHIONE S-TRANSFERASE KAPPA 1"/>
    <property type="match status" value="1"/>
</dbReference>
<evidence type="ECO:0000256" key="1">
    <source>
        <dbReference type="PIRNR" id="PIRNR006386"/>
    </source>
</evidence>
<comment type="similarity">
    <text evidence="1">Belongs to the GST superfamily. NadH family.</text>
</comment>
<dbReference type="PANTHER" id="PTHR42943">
    <property type="entry name" value="GLUTATHIONE S-TRANSFERASE KAPPA"/>
    <property type="match status" value="1"/>
</dbReference>
<dbReference type="InterPro" id="IPR014440">
    <property type="entry name" value="HCCAis_GSTk"/>
</dbReference>
<evidence type="ECO:0000259" key="3">
    <source>
        <dbReference type="Pfam" id="PF01323"/>
    </source>
</evidence>
<dbReference type="InterPro" id="IPR001853">
    <property type="entry name" value="DSBA-like_thioredoxin_dom"/>
</dbReference>
<evidence type="ECO:0000256" key="2">
    <source>
        <dbReference type="PIRSR" id="PIRSR006386-1"/>
    </source>
</evidence>
<dbReference type="Gene3D" id="3.40.30.10">
    <property type="entry name" value="Glutaredoxin"/>
    <property type="match status" value="1"/>
</dbReference>
<feature type="active site" description="Nucleophile" evidence="2">
    <location>
        <position position="13"/>
    </location>
</feature>
<dbReference type="GO" id="GO:0006749">
    <property type="term" value="P:glutathione metabolic process"/>
    <property type="evidence" value="ECO:0007669"/>
    <property type="project" value="TreeGrafter"/>
</dbReference>
<dbReference type="InterPro" id="IPR036249">
    <property type="entry name" value="Thioredoxin-like_sf"/>
</dbReference>
<dbReference type="RefSeq" id="WP_090027939.1">
    <property type="nucleotide sequence ID" value="NZ_FNEB01000002.1"/>
</dbReference>
<evidence type="ECO:0000313" key="4">
    <source>
        <dbReference type="EMBL" id="SDI29639.1"/>
    </source>
</evidence>
<organism evidence="4 5">
    <name type="scientific">Lutimaribacter saemankumensis</name>
    <dbReference type="NCBI Taxonomy" id="490829"/>
    <lineage>
        <taxon>Bacteria</taxon>
        <taxon>Pseudomonadati</taxon>
        <taxon>Pseudomonadota</taxon>
        <taxon>Alphaproteobacteria</taxon>
        <taxon>Rhodobacterales</taxon>
        <taxon>Roseobacteraceae</taxon>
        <taxon>Lutimaribacter</taxon>
    </lineage>
</organism>
<dbReference type="EMBL" id="FNEB01000002">
    <property type="protein sequence ID" value="SDI29639.1"/>
    <property type="molecule type" value="Genomic_DNA"/>
</dbReference>
<feature type="domain" description="DSBA-like thioredoxin" evidence="3">
    <location>
        <begin position="5"/>
        <end position="190"/>
    </location>
</feature>
<dbReference type="GO" id="GO:0004364">
    <property type="term" value="F:glutathione transferase activity"/>
    <property type="evidence" value="ECO:0007669"/>
    <property type="project" value="TreeGrafter"/>
</dbReference>
<keyword evidence="1 4" id="KW-0413">Isomerase</keyword>
<keyword evidence="5" id="KW-1185">Reference proteome</keyword>
<dbReference type="PIRSF" id="PIRSF006386">
    <property type="entry name" value="HCCAis_GSTk"/>
    <property type="match status" value="1"/>
</dbReference>
<accession>A0A1G8JEE0</accession>
<dbReference type="AlphaFoldDB" id="A0A1G8JEE0"/>
<dbReference type="GO" id="GO:0004602">
    <property type="term" value="F:glutathione peroxidase activity"/>
    <property type="evidence" value="ECO:0007669"/>
    <property type="project" value="TreeGrafter"/>
</dbReference>
<protein>
    <recommendedName>
        <fullName evidence="1">2-hydroxychromene-2-carboxylate isomerase</fullName>
        <ecNumber evidence="1">5.99.1.4</ecNumber>
    </recommendedName>
</protein>
<dbReference type="InterPro" id="IPR044087">
    <property type="entry name" value="NahD-like"/>
</dbReference>
<dbReference type="Pfam" id="PF01323">
    <property type="entry name" value="DSBA"/>
    <property type="match status" value="1"/>
</dbReference>
<dbReference type="GO" id="GO:0018845">
    <property type="term" value="F:2-hydroxychromene-2-carboxylate isomerase activity"/>
    <property type="evidence" value="ECO:0007669"/>
    <property type="project" value="UniProtKB-UniRule"/>
</dbReference>
<dbReference type="InterPro" id="IPR051924">
    <property type="entry name" value="GST_Kappa/NadH"/>
</dbReference>
<dbReference type="STRING" id="490829.SAMN05421850_102117"/>
<gene>
    <name evidence="4" type="ORF">SAMN05421850_102117</name>
</gene>
<dbReference type="SUPFAM" id="SSF52833">
    <property type="entry name" value="Thioredoxin-like"/>
    <property type="match status" value="1"/>
</dbReference>
<sequence>MARPLEFWFEFASTYSYLAAMRVQDACAARGVPLVWRPFLLGPVFAAQGLTDSPFNLFPAKGAYMWRDLERECARLGLPLRRPSRFPRGSLLAARIACAHADAPWIGAFVRATYAANFAEDRDIDTDDVIASLLGNIGQDPAPILALAATPAAKSALRAQTETARARGIFGAPSFIVGNELFWGHDRMSQAIDWAAGA</sequence>
<dbReference type="CDD" id="cd03022">
    <property type="entry name" value="DsbA_HCCA_Iso"/>
    <property type="match status" value="1"/>
</dbReference>
<dbReference type="GO" id="GO:1901170">
    <property type="term" value="P:naphthalene catabolic process"/>
    <property type="evidence" value="ECO:0007669"/>
    <property type="project" value="InterPro"/>
</dbReference>
<dbReference type="Proteomes" id="UP000199340">
    <property type="component" value="Unassembled WGS sequence"/>
</dbReference>
<dbReference type="OrthoDB" id="5244108at2"/>
<comment type="catalytic activity">
    <reaction evidence="1">
        <text>2-hydroxychromene-2-carboxylate = (3E)-4-(2-hydroxyphenyl)-2-oxobut-3-enoate</text>
        <dbReference type="Rhea" id="RHEA:27401"/>
        <dbReference type="ChEBI" id="CHEBI:59350"/>
        <dbReference type="ChEBI" id="CHEBI:59353"/>
        <dbReference type="EC" id="5.99.1.4"/>
    </reaction>
</comment>
<reference evidence="4 5" key="1">
    <citation type="submission" date="2016-10" db="EMBL/GenBank/DDBJ databases">
        <authorList>
            <person name="de Groot N.N."/>
        </authorList>
    </citation>
    <scope>NUCLEOTIDE SEQUENCE [LARGE SCALE GENOMIC DNA]</scope>
    <source>
        <strain evidence="4 5">DSM 28010</strain>
    </source>
</reference>